<feature type="region of interest" description="Disordered" evidence="1">
    <location>
        <begin position="1"/>
        <end position="42"/>
    </location>
</feature>
<feature type="compositionally biased region" description="Pro residues" evidence="1">
    <location>
        <begin position="135"/>
        <end position="147"/>
    </location>
</feature>
<feature type="compositionally biased region" description="Low complexity" evidence="1">
    <location>
        <begin position="242"/>
        <end position="255"/>
    </location>
</feature>
<keyword evidence="3" id="KW-1185">Reference proteome</keyword>
<gene>
    <name evidence="2" type="ORF">IW261DRAFT_1556535</name>
</gene>
<dbReference type="Proteomes" id="UP001175227">
    <property type="component" value="Unassembled WGS sequence"/>
</dbReference>
<feature type="region of interest" description="Disordered" evidence="1">
    <location>
        <begin position="56"/>
        <end position="282"/>
    </location>
</feature>
<feature type="compositionally biased region" description="Polar residues" evidence="1">
    <location>
        <begin position="57"/>
        <end position="130"/>
    </location>
</feature>
<feature type="compositionally biased region" description="Acidic residues" evidence="1">
    <location>
        <begin position="256"/>
        <end position="267"/>
    </location>
</feature>
<name>A0AA39TJ43_9AGAR</name>
<proteinExistence type="predicted"/>
<protein>
    <submittedName>
        <fullName evidence="2">Uncharacterized protein</fullName>
    </submittedName>
</protein>
<organism evidence="2 3">
    <name type="scientific">Armillaria novae-zelandiae</name>
    <dbReference type="NCBI Taxonomy" id="153914"/>
    <lineage>
        <taxon>Eukaryota</taxon>
        <taxon>Fungi</taxon>
        <taxon>Dikarya</taxon>
        <taxon>Basidiomycota</taxon>
        <taxon>Agaricomycotina</taxon>
        <taxon>Agaricomycetes</taxon>
        <taxon>Agaricomycetidae</taxon>
        <taxon>Agaricales</taxon>
        <taxon>Marasmiineae</taxon>
        <taxon>Physalacriaceae</taxon>
        <taxon>Armillaria</taxon>
    </lineage>
</organism>
<comment type="caution">
    <text evidence="2">The sequence shown here is derived from an EMBL/GenBank/DDBJ whole genome shotgun (WGS) entry which is preliminary data.</text>
</comment>
<evidence type="ECO:0000313" key="3">
    <source>
        <dbReference type="Proteomes" id="UP001175227"/>
    </source>
</evidence>
<evidence type="ECO:0000256" key="1">
    <source>
        <dbReference type="SAM" id="MobiDB-lite"/>
    </source>
</evidence>
<dbReference type="EMBL" id="JAUEPR010000001">
    <property type="protein sequence ID" value="KAK0491381.1"/>
    <property type="molecule type" value="Genomic_DNA"/>
</dbReference>
<reference evidence="2" key="1">
    <citation type="submission" date="2023-06" db="EMBL/GenBank/DDBJ databases">
        <authorList>
            <consortium name="Lawrence Berkeley National Laboratory"/>
            <person name="Ahrendt S."/>
            <person name="Sahu N."/>
            <person name="Indic B."/>
            <person name="Wong-Bajracharya J."/>
            <person name="Merenyi Z."/>
            <person name="Ke H.-M."/>
            <person name="Monk M."/>
            <person name="Kocsube S."/>
            <person name="Drula E."/>
            <person name="Lipzen A."/>
            <person name="Balint B."/>
            <person name="Henrissat B."/>
            <person name="Andreopoulos B."/>
            <person name="Martin F.M."/>
            <person name="Harder C.B."/>
            <person name="Rigling D."/>
            <person name="Ford K.L."/>
            <person name="Foster G.D."/>
            <person name="Pangilinan J."/>
            <person name="Papanicolaou A."/>
            <person name="Barry K."/>
            <person name="LaButti K."/>
            <person name="Viragh M."/>
            <person name="Koriabine M."/>
            <person name="Yan M."/>
            <person name="Riley R."/>
            <person name="Champramary S."/>
            <person name="Plett K.L."/>
            <person name="Tsai I.J."/>
            <person name="Slot J."/>
            <person name="Sipos G."/>
            <person name="Plett J."/>
            <person name="Nagy L.G."/>
            <person name="Grigoriev I.V."/>
        </authorList>
    </citation>
    <scope>NUCLEOTIDE SEQUENCE</scope>
    <source>
        <strain evidence="2">ICMP 16352</strain>
    </source>
</reference>
<accession>A0AA39TJ43</accession>
<evidence type="ECO:0000313" key="2">
    <source>
        <dbReference type="EMBL" id="KAK0491381.1"/>
    </source>
</evidence>
<dbReference type="AlphaFoldDB" id="A0AA39TJ43"/>
<feature type="compositionally biased region" description="Acidic residues" evidence="1">
    <location>
        <begin position="228"/>
        <end position="241"/>
    </location>
</feature>
<sequence length="282" mass="31444">MSYYRGTNRPQAYIPGPLPPGHRDPPWRGMAHGSYPTQPPIPVRLSEENLARLNRGQARSSVFMSQTYSTNRPFPSFQPSSRYSIGASYPSSRSGTMYSSPGRYSSDSRRTPTPSISPYNSPSAPLSNIHSLFPSPSPPPPPPPPYISPNSKRYLDANTPPRSRFSPSHNYPDPQPLVHRSPTYQQPTHFDNGDRNAYYGRTHFPPNNVPGAFTHLQNPRYTPRGTYESDEEDSDSGESYDSELSSLTGSSLTGEEFFEEDSYDGDYEDARMYESPGDAATM</sequence>